<dbReference type="EMBL" id="JAGVRK010000001">
    <property type="protein sequence ID" value="MBS2969249.1"/>
    <property type="molecule type" value="Genomic_DNA"/>
</dbReference>
<sequence length="455" mass="49825">MLSAPAYSEKLKQFSIILFPILITQLGLYSMTFLDTTMSGKVSPEDLAGVAVGSSIWVPVYTGLSGIFMAITPMAGQLAGAKKTKDIPFTVIQGLYLSIFMTALIITAGFFILNPLLSFLPLEEKVEVIAKNYLIALSFGILPLFLYGVLRSFIDSLGMTRITMWITLTALPVNFVLNYLFIFGNLGFPELGGAGAGVATGITYWITAIITIAILTQHPSLASFSLFSHFYKVSLQKWREILAIGMPIGFAIFFETSIFAAVTLFMSEYNTVTIASHQAAMNFASFLYMIPLSISMALTIVIGYEAGAKRWKDAKEYSYLGILMGICLSLLTAAVIFFFRGFIASIYTENADVLQLTKTFLIYAIFFQMSDAIAAPIQGALRGYKDVQFTFYTALISYWAIGLPLGYVLAQYTSLQAFGYWIGLIAGLASGAIGLSLRLGRTQKLVQDTPSKNLQ</sequence>
<keyword evidence="6" id="KW-0050">Antiport</keyword>
<dbReference type="PIRSF" id="PIRSF006603">
    <property type="entry name" value="DinF"/>
    <property type="match status" value="1"/>
</dbReference>
<keyword evidence="5" id="KW-0813">Transport</keyword>
<evidence type="ECO:0000256" key="8">
    <source>
        <dbReference type="ARBA" id="ARBA00022692"/>
    </source>
</evidence>
<dbReference type="RefSeq" id="WP_211558468.1">
    <property type="nucleotide sequence ID" value="NZ_JAGVRK010000001.1"/>
</dbReference>
<feature type="transmembrane region" description="Helical" evidence="13">
    <location>
        <begin position="418"/>
        <end position="437"/>
    </location>
</feature>
<evidence type="ECO:0000256" key="3">
    <source>
        <dbReference type="ARBA" id="ARBA00010199"/>
    </source>
</evidence>
<evidence type="ECO:0000313" key="15">
    <source>
        <dbReference type="Proteomes" id="UP000682403"/>
    </source>
</evidence>
<dbReference type="InterPro" id="IPR002528">
    <property type="entry name" value="MATE_fam"/>
</dbReference>
<dbReference type="Proteomes" id="UP000682403">
    <property type="component" value="Unassembled WGS sequence"/>
</dbReference>
<feature type="transmembrane region" description="Helical" evidence="13">
    <location>
        <begin position="162"/>
        <end position="182"/>
    </location>
</feature>
<keyword evidence="15" id="KW-1185">Reference proteome</keyword>
<accession>A0ABS5LET4</accession>
<evidence type="ECO:0000256" key="7">
    <source>
        <dbReference type="ARBA" id="ARBA00022475"/>
    </source>
</evidence>
<dbReference type="PANTHER" id="PTHR43298:SF2">
    <property type="entry name" value="FMN_FAD EXPORTER YEEO-RELATED"/>
    <property type="match status" value="1"/>
</dbReference>
<evidence type="ECO:0000313" key="14">
    <source>
        <dbReference type="EMBL" id="MBS2969249.1"/>
    </source>
</evidence>
<evidence type="ECO:0000256" key="4">
    <source>
        <dbReference type="ARBA" id="ARBA00020268"/>
    </source>
</evidence>
<feature type="transmembrane region" description="Helical" evidence="13">
    <location>
        <begin position="14"/>
        <end position="34"/>
    </location>
</feature>
<feature type="transmembrane region" description="Helical" evidence="13">
    <location>
        <begin position="54"/>
        <end position="75"/>
    </location>
</feature>
<feature type="transmembrane region" description="Helical" evidence="13">
    <location>
        <begin position="202"/>
        <end position="229"/>
    </location>
</feature>
<keyword evidence="8 13" id="KW-0812">Transmembrane</keyword>
<evidence type="ECO:0000256" key="11">
    <source>
        <dbReference type="ARBA" id="ARBA00023136"/>
    </source>
</evidence>
<comment type="caution">
    <text evidence="14">The sequence shown here is derived from an EMBL/GenBank/DDBJ whole genome shotgun (WGS) entry which is preliminary data.</text>
</comment>
<dbReference type="Pfam" id="PF01554">
    <property type="entry name" value="MatE"/>
    <property type="match status" value="2"/>
</dbReference>
<feature type="transmembrane region" description="Helical" evidence="13">
    <location>
        <begin position="360"/>
        <end position="377"/>
    </location>
</feature>
<feature type="transmembrane region" description="Helical" evidence="13">
    <location>
        <begin position="87"/>
        <end position="113"/>
    </location>
</feature>
<evidence type="ECO:0000256" key="5">
    <source>
        <dbReference type="ARBA" id="ARBA00022448"/>
    </source>
</evidence>
<dbReference type="NCBIfam" id="TIGR00797">
    <property type="entry name" value="matE"/>
    <property type="match status" value="1"/>
</dbReference>
<dbReference type="InterPro" id="IPR050222">
    <property type="entry name" value="MATE_MdtK"/>
</dbReference>
<feature type="transmembrane region" description="Helical" evidence="13">
    <location>
        <begin position="241"/>
        <end position="266"/>
    </location>
</feature>
<evidence type="ECO:0000256" key="13">
    <source>
        <dbReference type="SAM" id="Phobius"/>
    </source>
</evidence>
<keyword evidence="10" id="KW-0406">Ion transport</keyword>
<feature type="transmembrane region" description="Helical" evidence="13">
    <location>
        <begin position="319"/>
        <end position="340"/>
    </location>
</feature>
<comment type="function">
    <text evidence="1">Multidrug efflux pump.</text>
</comment>
<evidence type="ECO:0000256" key="12">
    <source>
        <dbReference type="ARBA" id="ARBA00031636"/>
    </source>
</evidence>
<proteinExistence type="inferred from homology"/>
<dbReference type="PANTHER" id="PTHR43298">
    <property type="entry name" value="MULTIDRUG RESISTANCE PROTEIN NORM-RELATED"/>
    <property type="match status" value="1"/>
</dbReference>
<feature type="transmembrane region" description="Helical" evidence="13">
    <location>
        <begin position="286"/>
        <end position="307"/>
    </location>
</feature>
<comment type="similarity">
    <text evidence="3">Belongs to the multi antimicrobial extrusion (MATE) (TC 2.A.66.1) family.</text>
</comment>
<evidence type="ECO:0000256" key="10">
    <source>
        <dbReference type="ARBA" id="ARBA00023065"/>
    </source>
</evidence>
<feature type="transmembrane region" description="Helical" evidence="13">
    <location>
        <begin position="133"/>
        <end position="150"/>
    </location>
</feature>
<evidence type="ECO:0000256" key="1">
    <source>
        <dbReference type="ARBA" id="ARBA00003408"/>
    </source>
</evidence>
<gene>
    <name evidence="14" type="ORF">J9317_10785</name>
</gene>
<evidence type="ECO:0000256" key="6">
    <source>
        <dbReference type="ARBA" id="ARBA00022449"/>
    </source>
</evidence>
<feature type="transmembrane region" description="Helical" evidence="13">
    <location>
        <begin position="389"/>
        <end position="412"/>
    </location>
</feature>
<comment type="subcellular location">
    <subcellularLocation>
        <location evidence="2">Cell membrane</location>
        <topology evidence="2">Multi-pass membrane protein</topology>
    </subcellularLocation>
</comment>
<dbReference type="InterPro" id="IPR048279">
    <property type="entry name" value="MdtK-like"/>
</dbReference>
<name>A0ABS5LET4_9BACI</name>
<reference evidence="14 15" key="1">
    <citation type="submission" date="2021-04" db="EMBL/GenBank/DDBJ databases">
        <title>Metabacillus sp. strain KIGAM252 whole genome sequence.</title>
        <authorList>
            <person name="Seo M.-J."/>
            <person name="Cho E.-S."/>
            <person name="Hwang C.Y."/>
            <person name="Yoon D.J."/>
        </authorList>
    </citation>
    <scope>NUCLEOTIDE SEQUENCE [LARGE SCALE GENOMIC DNA]</scope>
    <source>
        <strain evidence="14 15">KIGAM252</strain>
    </source>
</reference>
<keyword evidence="9 13" id="KW-1133">Transmembrane helix</keyword>
<dbReference type="CDD" id="cd13131">
    <property type="entry name" value="MATE_NorM_like"/>
    <property type="match status" value="1"/>
</dbReference>
<keyword evidence="11 13" id="KW-0472">Membrane</keyword>
<evidence type="ECO:0000256" key="2">
    <source>
        <dbReference type="ARBA" id="ARBA00004651"/>
    </source>
</evidence>
<organism evidence="14 15">
    <name type="scientific">Metabacillus flavus</name>
    <dbReference type="NCBI Taxonomy" id="2823519"/>
    <lineage>
        <taxon>Bacteria</taxon>
        <taxon>Bacillati</taxon>
        <taxon>Bacillota</taxon>
        <taxon>Bacilli</taxon>
        <taxon>Bacillales</taxon>
        <taxon>Bacillaceae</taxon>
        <taxon>Metabacillus</taxon>
    </lineage>
</organism>
<protein>
    <recommendedName>
        <fullName evidence="4">Probable multidrug resistance protein NorM</fullName>
    </recommendedName>
    <alternativeName>
        <fullName evidence="12">Multidrug-efflux transporter</fullName>
    </alternativeName>
</protein>
<evidence type="ECO:0000256" key="9">
    <source>
        <dbReference type="ARBA" id="ARBA00022989"/>
    </source>
</evidence>
<keyword evidence="7" id="KW-1003">Cell membrane</keyword>